<accession>A0A0V1LXB4</accession>
<evidence type="ECO:0000313" key="2">
    <source>
        <dbReference type="Proteomes" id="UP000054843"/>
    </source>
</evidence>
<sequence length="31" mass="3553">MVSALNWIGVYVNQLEEISWATYDTLAQHSL</sequence>
<comment type="caution">
    <text evidence="1">The sequence shown here is derived from an EMBL/GenBank/DDBJ whole genome shotgun (WGS) entry which is preliminary data.</text>
</comment>
<keyword evidence="2" id="KW-1185">Reference proteome</keyword>
<name>A0A0V1LXB4_9BILA</name>
<gene>
    <name evidence="1" type="ORF">T10_3065</name>
</gene>
<protein>
    <submittedName>
        <fullName evidence="1">Uncharacterized protein</fullName>
    </submittedName>
</protein>
<dbReference type="AlphaFoldDB" id="A0A0V1LXB4"/>
<evidence type="ECO:0000313" key="1">
    <source>
        <dbReference type="EMBL" id="KRZ64163.1"/>
    </source>
</evidence>
<dbReference type="EMBL" id="JYDO01001411">
    <property type="protein sequence ID" value="KRZ64163.1"/>
    <property type="molecule type" value="Genomic_DNA"/>
</dbReference>
<reference evidence="1 2" key="1">
    <citation type="submission" date="2015-01" db="EMBL/GenBank/DDBJ databases">
        <title>Evolution of Trichinella species and genotypes.</title>
        <authorList>
            <person name="Korhonen P.K."/>
            <person name="Edoardo P."/>
            <person name="Giuseppe L.R."/>
            <person name="Gasser R.B."/>
        </authorList>
    </citation>
    <scope>NUCLEOTIDE SEQUENCE [LARGE SCALE GENOMIC DNA]</scope>
    <source>
        <strain evidence="1">ISS1980</strain>
    </source>
</reference>
<dbReference type="Proteomes" id="UP000054843">
    <property type="component" value="Unassembled WGS sequence"/>
</dbReference>
<proteinExistence type="predicted"/>
<organism evidence="1 2">
    <name type="scientific">Trichinella papuae</name>
    <dbReference type="NCBI Taxonomy" id="268474"/>
    <lineage>
        <taxon>Eukaryota</taxon>
        <taxon>Metazoa</taxon>
        <taxon>Ecdysozoa</taxon>
        <taxon>Nematoda</taxon>
        <taxon>Enoplea</taxon>
        <taxon>Dorylaimia</taxon>
        <taxon>Trichinellida</taxon>
        <taxon>Trichinellidae</taxon>
        <taxon>Trichinella</taxon>
    </lineage>
</organism>